<reference evidence="8" key="1">
    <citation type="submission" date="2022-11" db="EMBL/GenBank/DDBJ databases">
        <authorList>
            <person name="Scott C."/>
            <person name="Bruce N."/>
        </authorList>
    </citation>
    <scope>NUCLEOTIDE SEQUENCE</scope>
</reference>
<evidence type="ECO:0000256" key="5">
    <source>
        <dbReference type="SAM" id="MobiDB-lite"/>
    </source>
</evidence>
<evidence type="ECO:0000256" key="1">
    <source>
        <dbReference type="ARBA" id="ARBA00010790"/>
    </source>
</evidence>
<dbReference type="Pfam" id="PF00732">
    <property type="entry name" value="GMC_oxred_N"/>
    <property type="match status" value="1"/>
</dbReference>
<keyword evidence="9" id="KW-1185">Reference proteome</keyword>
<comment type="similarity">
    <text evidence="1">Belongs to the GMC oxidoreductase family.</text>
</comment>
<proteinExistence type="inferred from homology"/>
<feature type="domain" description="Glucose-methanol-choline oxidoreductase N-terminal" evidence="6">
    <location>
        <begin position="238"/>
        <end position="423"/>
    </location>
</feature>
<evidence type="ECO:0000259" key="7">
    <source>
        <dbReference type="Pfam" id="PF05199"/>
    </source>
</evidence>
<accession>A0A9P1MDJ5</accession>
<evidence type="ECO:0000256" key="3">
    <source>
        <dbReference type="ARBA" id="ARBA00022827"/>
    </source>
</evidence>
<dbReference type="AlphaFoldDB" id="A0A9P1MDJ5"/>
<evidence type="ECO:0000259" key="6">
    <source>
        <dbReference type="Pfam" id="PF00732"/>
    </source>
</evidence>
<dbReference type="Gene3D" id="3.50.50.60">
    <property type="entry name" value="FAD/NAD(P)-binding domain"/>
    <property type="match status" value="1"/>
</dbReference>
<comment type="caution">
    <text evidence="8">The sequence shown here is derived from an EMBL/GenBank/DDBJ whole genome shotgun (WGS) entry which is preliminary data.</text>
</comment>
<dbReference type="SUPFAM" id="SSF51905">
    <property type="entry name" value="FAD/NAD(P)-binding domain"/>
    <property type="match status" value="1"/>
</dbReference>
<dbReference type="InterPro" id="IPR000172">
    <property type="entry name" value="GMC_OxRdtase_N"/>
</dbReference>
<dbReference type="InterPro" id="IPR036188">
    <property type="entry name" value="FAD/NAD-bd_sf"/>
</dbReference>
<organism evidence="8 9">
    <name type="scientific">Parascedosporium putredinis</name>
    <dbReference type="NCBI Taxonomy" id="1442378"/>
    <lineage>
        <taxon>Eukaryota</taxon>
        <taxon>Fungi</taxon>
        <taxon>Dikarya</taxon>
        <taxon>Ascomycota</taxon>
        <taxon>Pezizomycotina</taxon>
        <taxon>Sordariomycetes</taxon>
        <taxon>Hypocreomycetidae</taxon>
        <taxon>Microascales</taxon>
        <taxon>Microascaceae</taxon>
        <taxon>Parascedosporium</taxon>
    </lineage>
</organism>
<evidence type="ECO:0000313" key="9">
    <source>
        <dbReference type="Proteomes" id="UP000838763"/>
    </source>
</evidence>
<keyword evidence="3" id="KW-0274">FAD</keyword>
<evidence type="ECO:0000256" key="2">
    <source>
        <dbReference type="ARBA" id="ARBA00022630"/>
    </source>
</evidence>
<feature type="domain" description="Glucose-methanol-choline oxidoreductase C-terminal" evidence="7">
    <location>
        <begin position="619"/>
        <end position="680"/>
    </location>
</feature>
<keyword evidence="2" id="KW-0285">Flavoprotein</keyword>
<dbReference type="GO" id="GO:0050660">
    <property type="term" value="F:flavin adenine dinucleotide binding"/>
    <property type="evidence" value="ECO:0007669"/>
    <property type="project" value="InterPro"/>
</dbReference>
<gene>
    <name evidence="8" type="ORF">PPNO1_LOCUS9062</name>
</gene>
<keyword evidence="4" id="KW-0560">Oxidoreductase</keyword>
<name>A0A9P1MDJ5_9PEZI</name>
<feature type="region of interest" description="Disordered" evidence="5">
    <location>
        <begin position="568"/>
        <end position="597"/>
    </location>
</feature>
<evidence type="ECO:0000256" key="4">
    <source>
        <dbReference type="ARBA" id="ARBA00023002"/>
    </source>
</evidence>
<evidence type="ECO:0000313" key="8">
    <source>
        <dbReference type="EMBL" id="CAI4219504.1"/>
    </source>
</evidence>
<dbReference type="PANTHER" id="PTHR46056:SF12">
    <property type="entry name" value="LONG-CHAIN-ALCOHOL OXIDASE"/>
    <property type="match status" value="1"/>
</dbReference>
<dbReference type="InterPro" id="IPR007867">
    <property type="entry name" value="GMC_OxRtase_C"/>
</dbReference>
<sequence length="695" mass="73533">MAQPVTIAPAKLAPAPPKLPALPADDLFSEAHWSILLALLDASFPALVPKSESPSAATAAAGNRRNYLELPDAEVDAAYDRVVELCASAGPAPTKTAFRGLLADRASAHPDFPTNRRLVPHRLLHPIDQLPVHVRHKIVLAWRTSWIAPLRGFAKTLQQIAQKAYFQTSPLFQQLSTYSDVPAGYKPGPAFDFQFLQFPASDTDTVTAGATHTLETDVVIVGSGPGGSLPMPQATACAYMFEAQGIITSDDKSTSVLAGSCWGGGGTVNWSVALQTQEYVREEWARPEGEPGELAGAGAGAGMPFFTSDRFQGCLDRVCAAMGVSADGCRHNHANRTLLDSCAQLGWKARAAPQNTGGREHACGQCHLGCGSGEKMGPAVAYLPAAAAAGARFIEGFEVEKVLFEECAEEGKETKRAVGVGDEEGGDSGEEGDCVGGIVVESGDFEEEWFRGGIITSYCSEFENLDNAGHGVKLEPTCMVVSSPSLRMSRPLPYTSALEAKLSALKYRHMNSFISLTRDRDAGSVSVEPTTGQPSGIVALAKMCYVAGAAEIYAFVPWLEPFVRAAGSDATGADDEEPGEKKEHEKSSAPPSTAAAVQRMDADADFAAWLAELRARGNAPPMSVWTSAHQMGTCRMSADPSRGVVDPRGEVWGCDGLYVADASTFPSASGVNPMVTNMAISDYIASNVVEDLGRV</sequence>
<dbReference type="OrthoDB" id="269227at2759"/>
<protein>
    <recommendedName>
        <fullName evidence="10">Long-chain-alcohol oxidase</fullName>
    </recommendedName>
</protein>
<evidence type="ECO:0008006" key="10">
    <source>
        <dbReference type="Google" id="ProtNLM"/>
    </source>
</evidence>
<dbReference type="Pfam" id="PF05199">
    <property type="entry name" value="GMC_oxred_C"/>
    <property type="match status" value="1"/>
</dbReference>
<dbReference type="EMBL" id="CALLCH030000020">
    <property type="protein sequence ID" value="CAI4219504.1"/>
    <property type="molecule type" value="Genomic_DNA"/>
</dbReference>
<dbReference type="Proteomes" id="UP000838763">
    <property type="component" value="Unassembled WGS sequence"/>
</dbReference>
<dbReference type="PANTHER" id="PTHR46056">
    <property type="entry name" value="LONG-CHAIN-ALCOHOL OXIDASE"/>
    <property type="match status" value="1"/>
</dbReference>
<dbReference type="GO" id="GO:0016614">
    <property type="term" value="F:oxidoreductase activity, acting on CH-OH group of donors"/>
    <property type="evidence" value="ECO:0007669"/>
    <property type="project" value="InterPro"/>
</dbReference>